<reference evidence="2" key="1">
    <citation type="journal article" date="2020" name="Stud. Mycol.">
        <title>101 Dothideomycetes genomes: a test case for predicting lifestyles and emergence of pathogens.</title>
        <authorList>
            <person name="Haridas S."/>
            <person name="Albert R."/>
            <person name="Binder M."/>
            <person name="Bloem J."/>
            <person name="Labutti K."/>
            <person name="Salamov A."/>
            <person name="Andreopoulos B."/>
            <person name="Baker S."/>
            <person name="Barry K."/>
            <person name="Bills G."/>
            <person name="Bluhm B."/>
            <person name="Cannon C."/>
            <person name="Castanera R."/>
            <person name="Culley D."/>
            <person name="Daum C."/>
            <person name="Ezra D."/>
            <person name="Gonzalez J."/>
            <person name="Henrissat B."/>
            <person name="Kuo A."/>
            <person name="Liang C."/>
            <person name="Lipzen A."/>
            <person name="Lutzoni F."/>
            <person name="Magnuson J."/>
            <person name="Mondo S."/>
            <person name="Nolan M."/>
            <person name="Ohm R."/>
            <person name="Pangilinan J."/>
            <person name="Park H.-J."/>
            <person name="Ramirez L."/>
            <person name="Alfaro M."/>
            <person name="Sun H."/>
            <person name="Tritt A."/>
            <person name="Yoshinaga Y."/>
            <person name="Zwiers L.-H."/>
            <person name="Turgeon B."/>
            <person name="Goodwin S."/>
            <person name="Spatafora J."/>
            <person name="Crous P."/>
            <person name="Grigoriev I."/>
        </authorList>
    </citation>
    <scope>NUCLEOTIDE SEQUENCE</scope>
    <source>
        <strain evidence="2">CBS 207.26</strain>
    </source>
</reference>
<dbReference type="Proteomes" id="UP000800200">
    <property type="component" value="Unassembled WGS sequence"/>
</dbReference>
<proteinExistence type="predicted"/>
<accession>A0A6A6DPP4</accession>
<evidence type="ECO:0000259" key="1">
    <source>
        <dbReference type="Pfam" id="PF09414"/>
    </source>
</evidence>
<dbReference type="SUPFAM" id="SSF56091">
    <property type="entry name" value="DNA ligase/mRNA capping enzyme, catalytic domain"/>
    <property type="match status" value="1"/>
</dbReference>
<evidence type="ECO:0000313" key="3">
    <source>
        <dbReference type="Proteomes" id="UP000800200"/>
    </source>
</evidence>
<gene>
    <name evidence="2" type="ORF">K469DRAFT_714156</name>
</gene>
<keyword evidence="3" id="KW-1185">Reference proteome</keyword>
<sequence length="358" mass="40633">MAQTLRITEPGPLIESTLYPKITNHIQEVVKTLRWQHRDPENPEKEVVLEPIPIVGTVKLHGTHADILIYSDNQIVLQSRNKTHLQTTADNQGFAAAMSRKSHTLLSLRNRYQERWKQLNPNAKLDTSKPIIIAGEWIGEKIQKGVALVHLSKRLVIISAKINGEWVNDEQYGNIYDEPNGIYNISRAGFYHATLYPENQQQTIDELDKLAEAVAAKCPFAETFGLTGEGEGIVWKLVPYIDNADLWFKTKGGKFKPTFTPAPKKPAEGTSEKWEAAASVAKAWCSEQRLEQGWDVLREKGIERNMKGIGEFLKWVREDILVEEKGYIEENAVDESVLKVEITRIAKGWYVERYGKGD</sequence>
<feature type="domain" description="RNA ligase" evidence="1">
    <location>
        <begin position="53"/>
        <end position="250"/>
    </location>
</feature>
<dbReference type="Gene3D" id="3.30.470.30">
    <property type="entry name" value="DNA ligase/mRNA capping enzyme"/>
    <property type="match status" value="1"/>
</dbReference>
<dbReference type="AlphaFoldDB" id="A0A6A6DPP4"/>
<evidence type="ECO:0000313" key="2">
    <source>
        <dbReference type="EMBL" id="KAF2180953.1"/>
    </source>
</evidence>
<name>A0A6A6DPP4_9PEZI</name>
<dbReference type="Pfam" id="PF09414">
    <property type="entry name" value="RNA_ligase"/>
    <property type="match status" value="1"/>
</dbReference>
<dbReference type="InterPro" id="IPR021122">
    <property type="entry name" value="RNA_ligase_dom_REL/Rnl2"/>
</dbReference>
<protein>
    <recommendedName>
        <fullName evidence="1">RNA ligase domain-containing protein</fullName>
    </recommendedName>
</protein>
<dbReference type="EMBL" id="ML994655">
    <property type="protein sequence ID" value="KAF2180953.1"/>
    <property type="molecule type" value="Genomic_DNA"/>
</dbReference>
<dbReference type="OrthoDB" id="10005335at2759"/>
<organism evidence="2 3">
    <name type="scientific">Zopfia rhizophila CBS 207.26</name>
    <dbReference type="NCBI Taxonomy" id="1314779"/>
    <lineage>
        <taxon>Eukaryota</taxon>
        <taxon>Fungi</taxon>
        <taxon>Dikarya</taxon>
        <taxon>Ascomycota</taxon>
        <taxon>Pezizomycotina</taxon>
        <taxon>Dothideomycetes</taxon>
        <taxon>Dothideomycetes incertae sedis</taxon>
        <taxon>Zopfiaceae</taxon>
        <taxon>Zopfia</taxon>
    </lineage>
</organism>